<dbReference type="Gene3D" id="2.60.40.10">
    <property type="entry name" value="Immunoglobulins"/>
    <property type="match status" value="9"/>
</dbReference>
<proteinExistence type="inferred from homology"/>
<feature type="transmembrane region" description="Helical" evidence="6">
    <location>
        <begin position="2439"/>
        <end position="2460"/>
    </location>
</feature>
<dbReference type="PANTHER" id="PTHR36108:SF13">
    <property type="entry name" value="COLOSSIN-B-RELATED"/>
    <property type="match status" value="1"/>
</dbReference>
<feature type="non-terminal residue" evidence="8">
    <location>
        <position position="1"/>
    </location>
</feature>
<keyword evidence="6" id="KW-0812">Transmembrane</keyword>
<keyword evidence="9" id="KW-1185">Reference proteome</keyword>
<evidence type="ECO:0000256" key="2">
    <source>
        <dbReference type="ARBA" id="ARBA00022525"/>
    </source>
</evidence>
<feature type="transmembrane region" description="Helical" evidence="6">
    <location>
        <begin position="2194"/>
        <end position="2216"/>
    </location>
</feature>
<protein>
    <submittedName>
        <fullName evidence="8">SpaA isopeptide-forming pilin-related protein</fullName>
    </submittedName>
</protein>
<dbReference type="CDD" id="cd05826">
    <property type="entry name" value="Sortase_B"/>
    <property type="match status" value="1"/>
</dbReference>
<keyword evidence="4" id="KW-0378">Hydrolase</keyword>
<dbReference type="Proteomes" id="UP001454086">
    <property type="component" value="Unassembled WGS sequence"/>
</dbReference>
<evidence type="ECO:0000256" key="1">
    <source>
        <dbReference type="ARBA" id="ARBA00007257"/>
    </source>
</evidence>
<accession>A0ABV1DDR9</accession>
<dbReference type="EMBL" id="JBBMFM010000189">
    <property type="protein sequence ID" value="MEQ2428525.1"/>
    <property type="molecule type" value="Genomic_DNA"/>
</dbReference>
<evidence type="ECO:0000313" key="9">
    <source>
        <dbReference type="Proteomes" id="UP001454086"/>
    </source>
</evidence>
<keyword evidence="3" id="KW-0732">Signal</keyword>
<feature type="domain" description="SpaA-like prealbumin fold" evidence="7">
    <location>
        <begin position="1778"/>
        <end position="1855"/>
    </location>
</feature>
<evidence type="ECO:0000259" key="7">
    <source>
        <dbReference type="Pfam" id="PF17802"/>
    </source>
</evidence>
<dbReference type="PANTHER" id="PTHR36108">
    <property type="entry name" value="COLOSSIN-B-RELATED"/>
    <property type="match status" value="1"/>
</dbReference>
<name>A0ABV1DDR9_9FIRM</name>
<dbReference type="Gene3D" id="2.40.260.10">
    <property type="entry name" value="Sortase"/>
    <property type="match status" value="1"/>
</dbReference>
<comment type="caution">
    <text evidence="8">The sequence shown here is derived from an EMBL/GenBank/DDBJ whole genome shotgun (WGS) entry which is preliminary data.</text>
</comment>
<evidence type="ECO:0000313" key="8">
    <source>
        <dbReference type="EMBL" id="MEQ2428525.1"/>
    </source>
</evidence>
<keyword evidence="6" id="KW-0472">Membrane</keyword>
<gene>
    <name evidence="8" type="ORF">WMQ36_26550</name>
</gene>
<evidence type="ECO:0000256" key="6">
    <source>
        <dbReference type="SAM" id="Phobius"/>
    </source>
</evidence>
<dbReference type="InterPro" id="IPR005754">
    <property type="entry name" value="Sortase"/>
</dbReference>
<comment type="similarity">
    <text evidence="1">Belongs to the serine-aspartate repeat-containing protein (SDr) family.</text>
</comment>
<dbReference type="Pfam" id="PF04203">
    <property type="entry name" value="Sortase"/>
    <property type="match status" value="1"/>
</dbReference>
<dbReference type="InterPro" id="IPR013783">
    <property type="entry name" value="Ig-like_fold"/>
</dbReference>
<reference evidence="8 9" key="1">
    <citation type="submission" date="2024-03" db="EMBL/GenBank/DDBJ databases">
        <title>Human intestinal bacterial collection.</title>
        <authorList>
            <person name="Pauvert C."/>
            <person name="Hitch T.C.A."/>
            <person name="Clavel T."/>
        </authorList>
    </citation>
    <scope>NUCLEOTIDE SEQUENCE [LARGE SCALE GENOMIC DNA]</scope>
    <source>
        <strain evidence="8 9">CLA-SR-H021</strain>
    </source>
</reference>
<feature type="region of interest" description="Disordered" evidence="5">
    <location>
        <begin position="456"/>
        <end position="477"/>
    </location>
</feature>
<dbReference type="InterPro" id="IPR023365">
    <property type="entry name" value="Sortase_dom-sf"/>
</dbReference>
<feature type="domain" description="SpaA-like prealbumin fold" evidence="7">
    <location>
        <begin position="2063"/>
        <end position="2141"/>
    </location>
</feature>
<feature type="transmembrane region" description="Helical" evidence="6">
    <location>
        <begin position="2481"/>
        <end position="2502"/>
    </location>
</feature>
<feature type="domain" description="SpaA-like prealbumin fold" evidence="7">
    <location>
        <begin position="1869"/>
        <end position="1948"/>
    </location>
</feature>
<keyword evidence="6" id="KW-1133">Transmembrane helix</keyword>
<dbReference type="InterPro" id="IPR041033">
    <property type="entry name" value="SpaA_PFL_dom_1"/>
</dbReference>
<sequence>TLLKSCPSFVFMTNWHSRLTSRIKIIATIYQPIYETYGKGEILKDSSGNPIPVMERIFNYAEEVVTHDYEQLVPLEAIYDAGTGRYSIHVENTTDWDRITRSVRTVYRAVTPRKTIDHNGMEMPYNQYLTDIAGAGVSTYATLPVMEPGSYMVAKALFYPGQTQPVQDGDTGTRPIQVLQRVIKQSVKVTKDISQTSYDGVNTYGSLHNDPLTVFLGLFNGGNSSQQGAKILNQFKFKAYLKSNLEHIYVDESGTIISQYIGRDDFRGDVQKIYLPPMDGSGRRLLEPMDGATDGTYNYTKFFDAMYAADKKTREGYPAAVLRQFAIDYYDIDGYKKEILAAEPGLNSDTAYEKALLRAEGEAAAYLDIFTGLDSCLAIAWDKDPGGGADGDRTTLQCNTKNGKDDYYNHSIMLPYGTYVIAEQTPEDVDKELANRHFNKDYPKEITLPFVPDISQDANTGETDVNDQTGSPYYRYDSADTPEELIRKYKIRFNEETHIIQAHGQDGDFEVYKYGLDRDSRPGHSLTSTKPCHPEYMDGKNDTVKAYYHGYTSQSEDAGMMDNVVYDGYETDSGQMEVRDNVLTMSGMQTAIDGKFASMLVPWTVLAPATDRVNPDNGNVETLVPSGSGEDFNFVAFAQEDFEDAYYRSRLRIEKLDAETGDNILHDGALFRIYAAKRDVAKSGMNTVAGTGDVLFGEAVDWEGNTVVDADGNKIMYPRVGQDNGAEDDLPIRLDKEGIPQYDESQLIRQEDKDGNETGIFRAYSTIREIIKDGQVQKVPVGYIEMYQPLGAGAYVLVEVQAPEGYTRSRPAAFEIYSDDVTYYREQRNADGTTSGWEPRTAEKYQYAVPVSGETDKFHTETVSQVKVEDYPSRLELYKVEDGDSLVGNRNILQKTDAQGRTELSGGFDRNITVNDEGDLLVYQVHGRKEKLEARGDVRDISFDAESGDWYGYVTKELDEFSEHIIEGSEKLLKSMAGVKPLYQMDGTFTGKGIRFDIPVSGARLSLYRAVEVEKLAEHTYKGITVSMENGKVTGIEDTNTGTHREIRITGQDSGPAGADVWDTVIVPNEPVSLYYYDLDQTATRPGTAADQLSVLDGQGNHLCYADSRSGMAYVYDDYGRMLAYTADEEGNKELVKSIQVVDDGTGTGQTIYEDKTTKDDENGLPVYYTGGNVVTKEESWITDSSTDSHGNDETAGAVHSIARLPFGAYILQEERVPYDQGYIQSKHMGLVLHDTDEVQKYFMQNEYTKTAFAKIDVRTQKEIQGAVMTLYRARLNGDGSPVQGENGRYEKGGVYASWISGCRYDDDGNLELDGNGQLIPTTQPHWIDHIPIGFYVLEETACPYEQGYVQSAQVNIHVTETGDVQSFEMEDDFTAVDIWKYDTQNNDTIYKDSEAYLTLYRARLDDKGYPLIEDGLPQYDAEASIFTFRAATYQDGQEVAATGRVTPDAGGNHAIMKYDYDFRPIPNTYQGRYYYTENGTTRLEYLPVGYYVLTESSNPEGYATSGPILITIEDIGHLERIQYARMGDEPLKMEVSKVNVTGGKEVHGAKLTVYPVDDKGNIPDTPLVLHQPTKEGGYQDIEAVWVSGLDGRYTREDQTEGRIPEGFMPGDLKPHLIEYIPEGDYILREETTPYGFLQSVDVPFTVTDTGIIQKTEIRDEIPDGILEIIKSDTDRPDEKLSGVEFQLTNQTTGRVCETVMTDSRGQARFRPQPIGYMDREGNFQPYTYVCRETKAAAGHMLNLKPYEFQFEYMDEGTPIIVLDYHPSNDSNRVVTDKLLGDTGEMLEGAVLRIERRKDGESEGWETIDQWTTGRQGHFTRDLQAGDYRLMEMEGPEGFKILAEPVEFTITDGMEEVLHLKMRNYSTIIDICKIKDGTNMLLAGARLRLIRKDSGEIIQEWTSEESGGRRFHGLEPGTYIVHEIQAPPGYKKAEDMEITVTDSNHTTQIFYYANRTASSSGGGGGTPKPRPEYISFKKTDTLGNAVGGAQFTFYDQQGNIIGTSVSDSNGSFRIKKPADGTYTFKETKAPSGYALNPAIYSFTVNGSDIIRGDYQIVNQDIRIDITKLDGDTGQPLEGAGLRIRNIQEPDQAVFDGVTDVNGIVTYHPTGPGTFSISEVTAPGGYTATDTSYEFTVDSDGQVRGNTTLYNWKEKIPEKRIGKITAVYKVKSRFGNGTFHFGTGPKHRVQTGDNMPVFAVAILGIFCLIGFAVSLYVKKGAKWSRGKKTAEVILILILTGLILPYDSMAAQQGEEAVTMASETIYVSDEIIYPGMEAVEPVPQSAWIWAHDAITGQDRKVLLPLSDYHFSNKRWENGFRLDVTVLDYGADGYLMEDGLVQFQGEGFPEYLKERLLAQAGLDSQAYRTGQLQWKGEPYEKDGVWYRDVTAEGSRMVADCTAVYSGEVNRSVFGNSGAYESGEMDQGSTDDSVAHREMEMPGYVTVIIATTIMAGCVFSFWIWRRYGSGKLMTVFKRASGLLSILFFAGFMICSAVLVKMGTAYINGRNTYRTVKETAYKNTQMQMGQHMPRIQPSPPVTYPSPSINEQELILQNPGYKFWLSIPGTEIDYPVVQHEDNQYYLTHDFMMKEQINGSIFADCSSIPLTADNTVLYGHNMKDGSMFAGLKKYRETAFYREHPVIRIFYQGKWKECPIFSCQIRSENDAGAYKTNLLMEEWDGYLKEMKESSIYDTGIIPEGNEKLVTLSTCINKKERLIIQALLSEAQQGNAFY</sequence>
<dbReference type="SUPFAM" id="SSF63817">
    <property type="entry name" value="Sortase"/>
    <property type="match status" value="1"/>
</dbReference>
<organism evidence="8 9">
    <name type="scientific">Enterocloster hominis</name>
    <name type="common">ex Hitch et al. 2024</name>
    <dbReference type="NCBI Taxonomy" id="1917870"/>
    <lineage>
        <taxon>Bacteria</taxon>
        <taxon>Bacillati</taxon>
        <taxon>Bacillota</taxon>
        <taxon>Clostridia</taxon>
        <taxon>Lachnospirales</taxon>
        <taxon>Lachnospiraceae</taxon>
        <taxon>Enterocloster</taxon>
    </lineage>
</organism>
<feature type="domain" description="SpaA-like prealbumin fold" evidence="7">
    <location>
        <begin position="1974"/>
        <end position="2048"/>
    </location>
</feature>
<keyword evidence="2" id="KW-0964">Secreted</keyword>
<feature type="domain" description="SpaA-like prealbumin fold" evidence="7">
    <location>
        <begin position="1667"/>
        <end position="1752"/>
    </location>
</feature>
<dbReference type="InterPro" id="IPR009835">
    <property type="entry name" value="SrtB"/>
</dbReference>
<feature type="compositionally biased region" description="Polar residues" evidence="5">
    <location>
        <begin position="456"/>
        <end position="471"/>
    </location>
</feature>
<dbReference type="Pfam" id="PF17802">
    <property type="entry name" value="SpaA"/>
    <property type="match status" value="5"/>
</dbReference>
<dbReference type="SUPFAM" id="SSF49478">
    <property type="entry name" value="Cna protein B-type domain"/>
    <property type="match status" value="2"/>
</dbReference>
<evidence type="ECO:0000256" key="5">
    <source>
        <dbReference type="SAM" id="MobiDB-lite"/>
    </source>
</evidence>
<evidence type="ECO:0000256" key="3">
    <source>
        <dbReference type="ARBA" id="ARBA00022729"/>
    </source>
</evidence>
<evidence type="ECO:0000256" key="4">
    <source>
        <dbReference type="ARBA" id="ARBA00022801"/>
    </source>
</evidence>